<evidence type="ECO:0000313" key="2">
    <source>
        <dbReference type="EMBL" id="RHZ45978.1"/>
    </source>
</evidence>
<evidence type="ECO:0000313" key="3">
    <source>
        <dbReference type="Proteomes" id="UP000266861"/>
    </source>
</evidence>
<feature type="compositionally biased region" description="Acidic residues" evidence="1">
    <location>
        <begin position="14"/>
        <end position="26"/>
    </location>
</feature>
<keyword evidence="3" id="KW-1185">Reference proteome</keyword>
<proteinExistence type="predicted"/>
<gene>
    <name evidence="2" type="ORF">Glove_640g19</name>
</gene>
<feature type="region of interest" description="Disordered" evidence="1">
    <location>
        <begin position="1"/>
        <end position="30"/>
    </location>
</feature>
<feature type="compositionally biased region" description="Polar residues" evidence="1">
    <location>
        <begin position="1"/>
        <end position="13"/>
    </location>
</feature>
<comment type="caution">
    <text evidence="2">The sequence shown here is derived from an EMBL/GenBank/DDBJ whole genome shotgun (WGS) entry which is preliminary data.</text>
</comment>
<sequence length="49" mass="5534">MLANVSFNVQQQMEVDDNNDEEEEYNDGMPNLHDANALVMLANVALYTC</sequence>
<name>A0A397G8N3_9GLOM</name>
<dbReference type="EMBL" id="PQFF01000531">
    <property type="protein sequence ID" value="RHZ45978.1"/>
    <property type="molecule type" value="Genomic_DNA"/>
</dbReference>
<evidence type="ECO:0000256" key="1">
    <source>
        <dbReference type="SAM" id="MobiDB-lite"/>
    </source>
</evidence>
<dbReference type="AlphaFoldDB" id="A0A397G8N3"/>
<organism evidence="2 3">
    <name type="scientific">Diversispora epigaea</name>
    <dbReference type="NCBI Taxonomy" id="1348612"/>
    <lineage>
        <taxon>Eukaryota</taxon>
        <taxon>Fungi</taxon>
        <taxon>Fungi incertae sedis</taxon>
        <taxon>Mucoromycota</taxon>
        <taxon>Glomeromycotina</taxon>
        <taxon>Glomeromycetes</taxon>
        <taxon>Diversisporales</taxon>
        <taxon>Diversisporaceae</taxon>
        <taxon>Diversispora</taxon>
    </lineage>
</organism>
<protein>
    <submittedName>
        <fullName evidence="2">Uncharacterized protein</fullName>
    </submittedName>
</protein>
<dbReference type="Proteomes" id="UP000266861">
    <property type="component" value="Unassembled WGS sequence"/>
</dbReference>
<accession>A0A397G8N3</accession>
<reference evidence="2 3" key="1">
    <citation type="submission" date="2018-08" db="EMBL/GenBank/DDBJ databases">
        <title>Genome and evolution of the arbuscular mycorrhizal fungus Diversispora epigaea (formerly Glomus versiforme) and its bacterial endosymbionts.</title>
        <authorList>
            <person name="Sun X."/>
            <person name="Fei Z."/>
            <person name="Harrison M."/>
        </authorList>
    </citation>
    <scope>NUCLEOTIDE SEQUENCE [LARGE SCALE GENOMIC DNA]</scope>
    <source>
        <strain evidence="2 3">IT104</strain>
    </source>
</reference>